<organism evidence="1 2">
    <name type="scientific">Devosia honganensis</name>
    <dbReference type="NCBI Taxonomy" id="1610527"/>
    <lineage>
        <taxon>Bacteria</taxon>
        <taxon>Pseudomonadati</taxon>
        <taxon>Pseudomonadota</taxon>
        <taxon>Alphaproteobacteria</taxon>
        <taxon>Hyphomicrobiales</taxon>
        <taxon>Devosiaceae</taxon>
        <taxon>Devosia</taxon>
    </lineage>
</organism>
<dbReference type="Proteomes" id="UP001595613">
    <property type="component" value="Unassembled WGS sequence"/>
</dbReference>
<dbReference type="EMBL" id="JBHRYD010000004">
    <property type="protein sequence ID" value="MFC3704450.1"/>
    <property type="molecule type" value="Genomic_DNA"/>
</dbReference>
<protein>
    <submittedName>
        <fullName evidence="1">Uncharacterized protein</fullName>
    </submittedName>
</protein>
<dbReference type="RefSeq" id="WP_380096064.1">
    <property type="nucleotide sequence ID" value="NZ_JBHRYD010000004.1"/>
</dbReference>
<name>A0ABV7X110_9HYPH</name>
<keyword evidence="2" id="KW-1185">Reference proteome</keyword>
<evidence type="ECO:0000313" key="2">
    <source>
        <dbReference type="Proteomes" id="UP001595613"/>
    </source>
</evidence>
<gene>
    <name evidence="1" type="ORF">ACFOOL_06755</name>
</gene>
<comment type="caution">
    <text evidence="1">The sequence shown here is derived from an EMBL/GenBank/DDBJ whole genome shotgun (WGS) entry which is preliminary data.</text>
</comment>
<reference evidence="2" key="1">
    <citation type="journal article" date="2019" name="Int. J. Syst. Evol. Microbiol.">
        <title>The Global Catalogue of Microorganisms (GCM) 10K type strain sequencing project: providing services to taxonomists for standard genome sequencing and annotation.</title>
        <authorList>
            <consortium name="The Broad Institute Genomics Platform"/>
            <consortium name="The Broad Institute Genome Sequencing Center for Infectious Disease"/>
            <person name="Wu L."/>
            <person name="Ma J."/>
        </authorList>
    </citation>
    <scope>NUCLEOTIDE SEQUENCE [LARGE SCALE GENOMIC DNA]</scope>
    <source>
        <strain evidence="2">KCTC 42281</strain>
    </source>
</reference>
<sequence length="69" mass="7738">MNFISLREAFWPQKWGTYLGLIERAALLPGGSVDSAILPVELSHFSVNCLQQFGGFGIVRRALDNLIFR</sequence>
<evidence type="ECO:0000313" key="1">
    <source>
        <dbReference type="EMBL" id="MFC3704450.1"/>
    </source>
</evidence>
<accession>A0ABV7X110</accession>
<proteinExistence type="predicted"/>